<evidence type="ECO:0000259" key="10">
    <source>
        <dbReference type="Pfam" id="PF02397"/>
    </source>
</evidence>
<keyword evidence="12" id="KW-1185">Reference proteome</keyword>
<keyword evidence="5 9" id="KW-0812">Transmembrane</keyword>
<protein>
    <submittedName>
        <fullName evidence="11">Sugar transferase</fullName>
    </submittedName>
</protein>
<comment type="caution">
    <text evidence="11">The sequence shown here is derived from an EMBL/GenBank/DDBJ whole genome shotgun (WGS) entry which is preliminary data.</text>
</comment>
<evidence type="ECO:0000256" key="8">
    <source>
        <dbReference type="ARBA" id="ARBA00023169"/>
    </source>
</evidence>
<reference evidence="12" key="1">
    <citation type="journal article" date="2019" name="Int. J. Syst. Evol. Microbiol.">
        <title>The Global Catalogue of Microorganisms (GCM) 10K type strain sequencing project: providing services to taxonomists for standard genome sequencing and annotation.</title>
        <authorList>
            <consortium name="The Broad Institute Genomics Platform"/>
            <consortium name="The Broad Institute Genome Sequencing Center for Infectious Disease"/>
            <person name="Wu L."/>
            <person name="Ma J."/>
        </authorList>
    </citation>
    <scope>NUCLEOTIDE SEQUENCE [LARGE SCALE GENOMIC DNA]</scope>
    <source>
        <strain evidence="12">CCUG 62953</strain>
    </source>
</reference>
<feature type="transmembrane region" description="Helical" evidence="9">
    <location>
        <begin position="41"/>
        <end position="64"/>
    </location>
</feature>
<evidence type="ECO:0000256" key="3">
    <source>
        <dbReference type="ARBA" id="ARBA00022475"/>
    </source>
</evidence>
<evidence type="ECO:0000256" key="6">
    <source>
        <dbReference type="ARBA" id="ARBA00022989"/>
    </source>
</evidence>
<accession>A0ABW3ZHR7</accession>
<evidence type="ECO:0000256" key="2">
    <source>
        <dbReference type="ARBA" id="ARBA00006464"/>
    </source>
</evidence>
<evidence type="ECO:0000256" key="9">
    <source>
        <dbReference type="SAM" id="Phobius"/>
    </source>
</evidence>
<gene>
    <name evidence="11" type="ORF">ACFQ4E_09615</name>
</gene>
<organism evidence="11 12">
    <name type="scientific">Litorisediminicola beolgyonensis</name>
    <dbReference type="NCBI Taxonomy" id="1173614"/>
    <lineage>
        <taxon>Bacteria</taxon>
        <taxon>Pseudomonadati</taxon>
        <taxon>Pseudomonadota</taxon>
        <taxon>Alphaproteobacteria</taxon>
        <taxon>Rhodobacterales</taxon>
        <taxon>Paracoccaceae</taxon>
        <taxon>Litorisediminicola</taxon>
    </lineage>
</organism>
<dbReference type="PANTHER" id="PTHR30576:SF4">
    <property type="entry name" value="UNDECAPRENYL-PHOSPHATE GALACTOSE PHOSPHOTRANSFERASE"/>
    <property type="match status" value="1"/>
</dbReference>
<dbReference type="PANTHER" id="PTHR30576">
    <property type="entry name" value="COLANIC BIOSYNTHESIS UDP-GLUCOSE LIPID CARRIER TRANSFERASE"/>
    <property type="match status" value="1"/>
</dbReference>
<keyword evidence="6 9" id="KW-1133">Transmembrane helix</keyword>
<keyword evidence="4 11" id="KW-0808">Transferase</keyword>
<sequence length="229" mass="25815">MTLHLTPPCTEATRRELLGYAPTRGIRFALYRDCFKRAIDITLVLIAALPTLAILLPLCLLLAAQGASPFYSQRRVGLNGRIFRMWKLRSMVPNADVLLEAHLASDPAARAEWDRSQKLRFDPRITPLGRVIRKSSLDELPQLWNVLRGDMSIVGPRPMMIDQMDLYPGTAYYTLRPGVTGFWQTSVRNESSFADRAEYDTAYAKALSLRTDLAVMLRTVVVVIRGTGY</sequence>
<name>A0ABW3ZHR7_9RHOB</name>
<feature type="domain" description="Bacterial sugar transferase" evidence="10">
    <location>
        <begin position="36"/>
        <end position="224"/>
    </location>
</feature>
<evidence type="ECO:0000256" key="4">
    <source>
        <dbReference type="ARBA" id="ARBA00022679"/>
    </source>
</evidence>
<proteinExistence type="inferred from homology"/>
<dbReference type="InterPro" id="IPR003362">
    <property type="entry name" value="Bact_transf"/>
</dbReference>
<comment type="subcellular location">
    <subcellularLocation>
        <location evidence="1">Cell membrane</location>
    </subcellularLocation>
</comment>
<dbReference type="EMBL" id="JBHTMU010000014">
    <property type="protein sequence ID" value="MFD1342674.1"/>
    <property type="molecule type" value="Genomic_DNA"/>
</dbReference>
<dbReference type="Proteomes" id="UP001597135">
    <property type="component" value="Unassembled WGS sequence"/>
</dbReference>
<dbReference type="RefSeq" id="WP_386802958.1">
    <property type="nucleotide sequence ID" value="NZ_JBHTMU010000014.1"/>
</dbReference>
<evidence type="ECO:0000256" key="7">
    <source>
        <dbReference type="ARBA" id="ARBA00023136"/>
    </source>
</evidence>
<evidence type="ECO:0000313" key="12">
    <source>
        <dbReference type="Proteomes" id="UP001597135"/>
    </source>
</evidence>
<evidence type="ECO:0000256" key="5">
    <source>
        <dbReference type="ARBA" id="ARBA00022692"/>
    </source>
</evidence>
<keyword evidence="7 9" id="KW-0472">Membrane</keyword>
<dbReference type="GO" id="GO:0016740">
    <property type="term" value="F:transferase activity"/>
    <property type="evidence" value="ECO:0007669"/>
    <property type="project" value="UniProtKB-KW"/>
</dbReference>
<comment type="similarity">
    <text evidence="2">Belongs to the bacterial sugar transferase family.</text>
</comment>
<evidence type="ECO:0000313" key="11">
    <source>
        <dbReference type="EMBL" id="MFD1342674.1"/>
    </source>
</evidence>
<dbReference type="Pfam" id="PF02397">
    <property type="entry name" value="Bac_transf"/>
    <property type="match status" value="1"/>
</dbReference>
<keyword evidence="3" id="KW-1003">Cell membrane</keyword>
<evidence type="ECO:0000256" key="1">
    <source>
        <dbReference type="ARBA" id="ARBA00004236"/>
    </source>
</evidence>
<keyword evidence="8" id="KW-0270">Exopolysaccharide synthesis</keyword>